<dbReference type="PANTHER" id="PTHR11439:SF483">
    <property type="entry name" value="PEPTIDE SYNTHASE GLIP-LIKE, PUTATIVE (AFU_ORTHOLOGUE AFUA_3G12920)-RELATED"/>
    <property type="match status" value="1"/>
</dbReference>
<dbReference type="InterPro" id="IPR013103">
    <property type="entry name" value="RVT_2"/>
</dbReference>
<reference evidence="2" key="1">
    <citation type="journal article" date="2022" name="Int. J. Mol. Sci.">
        <title>Draft Genome of Tanacetum Coccineum: Genomic Comparison of Closely Related Tanacetum-Family Plants.</title>
        <authorList>
            <person name="Yamashiro T."/>
            <person name="Shiraishi A."/>
            <person name="Nakayama K."/>
            <person name="Satake H."/>
        </authorList>
    </citation>
    <scope>NUCLEOTIDE SEQUENCE</scope>
</reference>
<evidence type="ECO:0000259" key="1">
    <source>
        <dbReference type="Pfam" id="PF07727"/>
    </source>
</evidence>
<protein>
    <submittedName>
        <fullName evidence="2">Retrovirus-related pol polyprotein from transposon TNT 1-94</fullName>
    </submittedName>
</protein>
<dbReference type="Proteomes" id="UP001151760">
    <property type="component" value="Unassembled WGS sequence"/>
</dbReference>
<dbReference type="Pfam" id="PF07727">
    <property type="entry name" value="RVT_2"/>
    <property type="match status" value="1"/>
</dbReference>
<evidence type="ECO:0000313" key="3">
    <source>
        <dbReference type="Proteomes" id="UP001151760"/>
    </source>
</evidence>
<sequence>MLHVVCKNSRLTPQLHESAVASPIETSLHSSHPECHRSTNAMGIETPIALVLPVREHECDTSLAPRTPQSNGVVEQVYVAQPPRFVDFEKPNHVFKLKKALYGLKQAPKAWYDRLKAFLLDHLYTMGLVDNTLFTKKRNSHIIIVQIYVDDIIFGSTCQELCDDFSKIMHDEFEMSMMGELNFFLGLQIKQLEDGIFFNQSKYVKEMLKKFGLEDSKPIKTPMSSETKLTRDEDGEPIDDTKYRGMIGSLLYLTASRPDIMFSVCLCARLWYPKGTGLETIVYADSDHAGDYVDRKSTSGVCTFVGCCLTSWFSKKQTALAISTTEAEYVSAGKACQQALWMKQALVDYDIKLDDIPVLCDNKGAIDLRDPIGSAIRLSSRCLRRIALADAEQV</sequence>
<feature type="domain" description="Reverse transcriptase Ty1/copia-type" evidence="1">
    <location>
        <begin position="73"/>
        <end position="224"/>
    </location>
</feature>
<dbReference type="SUPFAM" id="SSF56672">
    <property type="entry name" value="DNA/RNA polymerases"/>
    <property type="match status" value="1"/>
</dbReference>
<evidence type="ECO:0000313" key="2">
    <source>
        <dbReference type="EMBL" id="GJS90683.1"/>
    </source>
</evidence>
<organism evidence="2 3">
    <name type="scientific">Tanacetum coccineum</name>
    <dbReference type="NCBI Taxonomy" id="301880"/>
    <lineage>
        <taxon>Eukaryota</taxon>
        <taxon>Viridiplantae</taxon>
        <taxon>Streptophyta</taxon>
        <taxon>Embryophyta</taxon>
        <taxon>Tracheophyta</taxon>
        <taxon>Spermatophyta</taxon>
        <taxon>Magnoliopsida</taxon>
        <taxon>eudicotyledons</taxon>
        <taxon>Gunneridae</taxon>
        <taxon>Pentapetalae</taxon>
        <taxon>asterids</taxon>
        <taxon>campanulids</taxon>
        <taxon>Asterales</taxon>
        <taxon>Asteraceae</taxon>
        <taxon>Asteroideae</taxon>
        <taxon>Anthemideae</taxon>
        <taxon>Anthemidinae</taxon>
        <taxon>Tanacetum</taxon>
    </lineage>
</organism>
<proteinExistence type="predicted"/>
<accession>A0ABQ4ZPG1</accession>
<comment type="caution">
    <text evidence="2">The sequence shown here is derived from an EMBL/GenBank/DDBJ whole genome shotgun (WGS) entry which is preliminary data.</text>
</comment>
<name>A0ABQ4ZPG1_9ASTR</name>
<gene>
    <name evidence="2" type="ORF">Tco_0773319</name>
</gene>
<dbReference type="CDD" id="cd09272">
    <property type="entry name" value="RNase_HI_RT_Ty1"/>
    <property type="match status" value="1"/>
</dbReference>
<dbReference type="InterPro" id="IPR043502">
    <property type="entry name" value="DNA/RNA_pol_sf"/>
</dbReference>
<reference evidence="2" key="2">
    <citation type="submission" date="2022-01" db="EMBL/GenBank/DDBJ databases">
        <authorList>
            <person name="Yamashiro T."/>
            <person name="Shiraishi A."/>
            <person name="Satake H."/>
            <person name="Nakayama K."/>
        </authorList>
    </citation>
    <scope>NUCLEOTIDE SEQUENCE</scope>
</reference>
<keyword evidence="3" id="KW-1185">Reference proteome</keyword>
<dbReference type="PANTHER" id="PTHR11439">
    <property type="entry name" value="GAG-POL-RELATED RETROTRANSPOSON"/>
    <property type="match status" value="1"/>
</dbReference>
<dbReference type="EMBL" id="BQNB010011446">
    <property type="protein sequence ID" value="GJS90683.1"/>
    <property type="molecule type" value="Genomic_DNA"/>
</dbReference>